<sequence>MTAAHRTRRAALEPGPGVIPARPDRVHSPARTGRMARDAPLSAPPVSLERKVRFLSRPQTYGGAVNTVIARETHMSWVFLAGGRVYKLKKPVRFPYLDFSTLARRADACRAEDRLNRRLAPEVYLGVVPLVEGAAGLAIGGAGRVVDWLVVMRRLDDGGFLQSTLLTHAVRPSQLDRLAAVLASFYAHAHPLAVRRSADTLRMAWRRALSGHRRVLQDPRFHLPRGMVARVDAILGRFVDRRFGVIVARARAGRIVDAHGDLRPEHIWMDGRVSIIDCLEFDPALRALDPLDEIAFLQLECARLGAAWAGERIGRRLRPVLHGGRAGGLLLFYRSYRAMLRARLAIMHLCDARPRTPEKWPRQARAYLRLALADALRLERLEHAALVRAGP</sequence>
<dbReference type="Proteomes" id="UP000559860">
    <property type="component" value="Unassembled WGS sequence"/>
</dbReference>
<reference evidence="2 3" key="1">
    <citation type="submission" date="2020-04" db="EMBL/GenBank/DDBJ databases">
        <title>Description of novel Gluconacetobacter.</title>
        <authorList>
            <person name="Sombolestani A."/>
        </authorList>
    </citation>
    <scope>NUCLEOTIDE SEQUENCE [LARGE SCALE GENOMIC DNA]</scope>
    <source>
        <strain evidence="2 3">LMG 27801</strain>
    </source>
</reference>
<evidence type="ECO:0000313" key="2">
    <source>
        <dbReference type="EMBL" id="MBB2169359.1"/>
    </source>
</evidence>
<proteinExistence type="predicted"/>
<protein>
    <recommendedName>
        <fullName evidence="4">Aminoglycoside phosphotransferase domain-containing protein</fullName>
    </recommendedName>
</protein>
<dbReference type="InterPro" id="IPR011009">
    <property type="entry name" value="Kinase-like_dom_sf"/>
</dbReference>
<feature type="region of interest" description="Disordered" evidence="1">
    <location>
        <begin position="1"/>
        <end position="42"/>
    </location>
</feature>
<evidence type="ECO:0008006" key="4">
    <source>
        <dbReference type="Google" id="ProtNLM"/>
    </source>
</evidence>
<dbReference type="AlphaFoldDB" id="A0A7W4IUM1"/>
<keyword evidence="3" id="KW-1185">Reference proteome</keyword>
<gene>
    <name evidence="2" type="ORF">HLH36_13515</name>
</gene>
<dbReference type="SUPFAM" id="SSF56112">
    <property type="entry name" value="Protein kinase-like (PK-like)"/>
    <property type="match status" value="1"/>
</dbReference>
<evidence type="ECO:0000256" key="1">
    <source>
        <dbReference type="SAM" id="MobiDB-lite"/>
    </source>
</evidence>
<organism evidence="2 3">
    <name type="scientific">Gluconacetobacter aggeris</name>
    <dbReference type="NCBI Taxonomy" id="1286186"/>
    <lineage>
        <taxon>Bacteria</taxon>
        <taxon>Pseudomonadati</taxon>
        <taxon>Pseudomonadota</taxon>
        <taxon>Alphaproteobacteria</taxon>
        <taxon>Acetobacterales</taxon>
        <taxon>Acetobacteraceae</taxon>
        <taxon>Gluconacetobacter</taxon>
    </lineage>
</organism>
<evidence type="ECO:0000313" key="3">
    <source>
        <dbReference type="Proteomes" id="UP000559860"/>
    </source>
</evidence>
<comment type="caution">
    <text evidence="2">The sequence shown here is derived from an EMBL/GenBank/DDBJ whole genome shotgun (WGS) entry which is preliminary data.</text>
</comment>
<accession>A0A7W4IUM1</accession>
<dbReference type="EMBL" id="JABEQD010000009">
    <property type="protein sequence ID" value="MBB2169359.1"/>
    <property type="molecule type" value="Genomic_DNA"/>
</dbReference>
<name>A0A7W4IUM1_9PROT</name>
<dbReference type="RefSeq" id="WP_182986872.1">
    <property type="nucleotide sequence ID" value="NZ_JABEQD010000009.1"/>
</dbReference>